<sequence>MDLAGGHAAVRSRRLGSGLLQGRWLADRLPVVAAVPDPVLFPLVLLGLGGLTGLAVRTLGLDGATAAIRTATLALVYVAGGWLVARLIESILAARTEALSERIPKLMMGVIHGAFMFVGPALFLWSQDLSFTGVRLSTGVAAAVLGLALQRTLGDLFSGIALGIERPFNLGDWIELSDGTVGQVIDTESVWRPRCARCASDALRRSRPSRRPSCWRSRDSTWPAC</sequence>
<comment type="caution">
    <text evidence="1">Lacks conserved residue(s) required for the propagation of feature annotation.</text>
</comment>
<feature type="domain" description="Mechanosensitive ion channel MscS" evidence="2">
    <location>
        <begin position="152"/>
        <end position="186"/>
    </location>
</feature>
<keyword evidence="1" id="KW-1133">Transmembrane helix</keyword>
<keyword evidence="1" id="KW-1003">Cell membrane</keyword>
<accession>A0ABM7QIC9</accession>
<comment type="subcellular location">
    <subcellularLocation>
        <location evidence="1">Cell inner membrane</location>
        <topology evidence="1">Multi-pass membrane protein</topology>
    </subcellularLocation>
</comment>
<proteinExistence type="inferred from homology"/>
<dbReference type="InterPro" id="IPR045275">
    <property type="entry name" value="MscS_archaea/bacteria_type"/>
</dbReference>
<organism evidence="3 4">
    <name type="scientific">Allochromatium tepidum</name>
    <dbReference type="NCBI Taxonomy" id="553982"/>
    <lineage>
        <taxon>Bacteria</taxon>
        <taxon>Pseudomonadati</taxon>
        <taxon>Pseudomonadota</taxon>
        <taxon>Gammaproteobacteria</taxon>
        <taxon>Chromatiales</taxon>
        <taxon>Chromatiaceae</taxon>
        <taxon>Allochromatium</taxon>
    </lineage>
</organism>
<comment type="function">
    <text evidence="1">Mechanosensitive channel that participates in the regulation of osmotic pressure changes within the cell, opening in response to stretch forces in the membrane lipid bilayer, without the need for other proteins. Contributes to normal resistance to hypoosmotic shock. Forms an ion channel of 1.0 nanosiemens conductance with a slight preference for anions.</text>
</comment>
<keyword evidence="1" id="KW-0812">Transmembrane</keyword>
<feature type="transmembrane region" description="Helical" evidence="1">
    <location>
        <begin position="106"/>
        <end position="125"/>
    </location>
</feature>
<dbReference type="InterPro" id="IPR006685">
    <property type="entry name" value="MscS_channel_2nd"/>
</dbReference>
<keyword evidence="4" id="KW-1185">Reference proteome</keyword>
<feature type="transmembrane region" description="Helical" evidence="1">
    <location>
        <begin position="66"/>
        <end position="85"/>
    </location>
</feature>
<gene>
    <name evidence="3" type="ORF">Atep_02040</name>
</gene>
<comment type="similarity">
    <text evidence="1">Belongs to the MscS (TC 1.A.23) family.</text>
</comment>
<dbReference type="Proteomes" id="UP000680679">
    <property type="component" value="Chromosome"/>
</dbReference>
<evidence type="ECO:0000313" key="3">
    <source>
        <dbReference type="EMBL" id="BCU05527.1"/>
    </source>
</evidence>
<keyword evidence="1" id="KW-0813">Transport</keyword>
<dbReference type="RefSeq" id="WP_236786325.1">
    <property type="nucleotide sequence ID" value="NZ_AP024563.1"/>
</dbReference>
<evidence type="ECO:0000259" key="2">
    <source>
        <dbReference type="Pfam" id="PF00924"/>
    </source>
</evidence>
<keyword evidence="1" id="KW-0407">Ion channel</keyword>
<dbReference type="Pfam" id="PF00924">
    <property type="entry name" value="MS_channel_2nd"/>
    <property type="match status" value="1"/>
</dbReference>
<protein>
    <recommendedName>
        <fullName evidence="1">Small-conductance mechanosensitive channel</fullName>
    </recommendedName>
</protein>
<feature type="transmembrane region" description="Helical" evidence="1">
    <location>
        <begin position="39"/>
        <end position="60"/>
    </location>
</feature>
<reference evidence="3 4" key="1">
    <citation type="submission" date="2021-04" db="EMBL/GenBank/DDBJ databases">
        <title>Complete genome sequencing of Allochromatium tepidum strain NZ.</title>
        <authorList>
            <person name="Tsukatani Y."/>
            <person name="Mori H."/>
        </authorList>
    </citation>
    <scope>NUCLEOTIDE SEQUENCE [LARGE SCALE GENOMIC DNA]</scope>
    <source>
        <strain evidence="3 4">NZ</strain>
    </source>
</reference>
<keyword evidence="1" id="KW-0406">Ion transport</keyword>
<evidence type="ECO:0000256" key="1">
    <source>
        <dbReference type="RuleBase" id="RU369025"/>
    </source>
</evidence>
<keyword evidence="1" id="KW-0472">Membrane</keyword>
<keyword evidence="1" id="KW-0997">Cell inner membrane</keyword>
<dbReference type="PANTHER" id="PTHR30221:SF20">
    <property type="entry name" value="SMALL-CONDUCTANCE MECHANOSENSITIVE CHANNEL"/>
    <property type="match status" value="1"/>
</dbReference>
<dbReference type="Gene3D" id="1.10.287.1260">
    <property type="match status" value="1"/>
</dbReference>
<evidence type="ECO:0000313" key="4">
    <source>
        <dbReference type="Proteomes" id="UP000680679"/>
    </source>
</evidence>
<comment type="subunit">
    <text evidence="1">Homoheptamer.</text>
</comment>
<dbReference type="EMBL" id="AP024563">
    <property type="protein sequence ID" value="BCU05527.1"/>
    <property type="molecule type" value="Genomic_DNA"/>
</dbReference>
<dbReference type="PANTHER" id="PTHR30221">
    <property type="entry name" value="SMALL-CONDUCTANCE MECHANOSENSITIVE CHANNEL"/>
    <property type="match status" value="1"/>
</dbReference>
<name>A0ABM7QIC9_9GAMM</name>